<protein>
    <recommendedName>
        <fullName evidence="2">Glycolipid transfer protein domain-containing protein</fullName>
    </recommendedName>
</protein>
<comment type="caution">
    <text evidence="3">The sequence shown here is derived from an EMBL/GenBank/DDBJ whole genome shotgun (WGS) entry which is preliminary data.</text>
</comment>
<name>A0AAW1LG27_SAPOF</name>
<gene>
    <name evidence="3" type="ORF">RND81_04G090700</name>
</gene>
<dbReference type="EMBL" id="JBDFQZ010000004">
    <property type="protein sequence ID" value="KAK9733764.1"/>
    <property type="molecule type" value="Genomic_DNA"/>
</dbReference>
<evidence type="ECO:0000259" key="2">
    <source>
        <dbReference type="Pfam" id="PF08718"/>
    </source>
</evidence>
<dbReference type="InterPro" id="IPR014830">
    <property type="entry name" value="Glycolipid_transfer_prot_dom"/>
</dbReference>
<reference evidence="3" key="1">
    <citation type="submission" date="2024-03" db="EMBL/GenBank/DDBJ databases">
        <title>WGS assembly of Saponaria officinalis var. Norfolk2.</title>
        <authorList>
            <person name="Jenkins J."/>
            <person name="Shu S."/>
            <person name="Grimwood J."/>
            <person name="Barry K."/>
            <person name="Goodstein D."/>
            <person name="Schmutz J."/>
            <person name="Leebens-Mack J."/>
            <person name="Osbourn A."/>
        </authorList>
    </citation>
    <scope>NUCLEOTIDE SEQUENCE [LARGE SCALE GENOMIC DNA]</scope>
    <source>
        <strain evidence="3">JIC</strain>
    </source>
</reference>
<dbReference type="Gene3D" id="1.10.3520.10">
    <property type="entry name" value="Glycolipid transfer protein"/>
    <property type="match status" value="1"/>
</dbReference>
<accession>A0AAW1LG27</accession>
<dbReference type="GO" id="GO:1902387">
    <property type="term" value="F:ceramide 1-phosphate binding"/>
    <property type="evidence" value="ECO:0007669"/>
    <property type="project" value="TreeGrafter"/>
</dbReference>
<dbReference type="InterPro" id="IPR036497">
    <property type="entry name" value="GLTP_sf"/>
</dbReference>
<dbReference type="Pfam" id="PF08718">
    <property type="entry name" value="GLTP"/>
    <property type="match status" value="1"/>
</dbReference>
<evidence type="ECO:0000313" key="4">
    <source>
        <dbReference type="Proteomes" id="UP001443914"/>
    </source>
</evidence>
<organism evidence="3 4">
    <name type="scientific">Saponaria officinalis</name>
    <name type="common">Common soapwort</name>
    <name type="synonym">Lychnis saponaria</name>
    <dbReference type="NCBI Taxonomy" id="3572"/>
    <lineage>
        <taxon>Eukaryota</taxon>
        <taxon>Viridiplantae</taxon>
        <taxon>Streptophyta</taxon>
        <taxon>Embryophyta</taxon>
        <taxon>Tracheophyta</taxon>
        <taxon>Spermatophyta</taxon>
        <taxon>Magnoliopsida</taxon>
        <taxon>eudicotyledons</taxon>
        <taxon>Gunneridae</taxon>
        <taxon>Pentapetalae</taxon>
        <taxon>Caryophyllales</taxon>
        <taxon>Caryophyllaceae</taxon>
        <taxon>Caryophylleae</taxon>
        <taxon>Saponaria</taxon>
    </lineage>
</organism>
<dbReference type="AlphaFoldDB" id="A0AAW1LG27"/>
<proteinExistence type="predicted"/>
<dbReference type="Proteomes" id="UP001443914">
    <property type="component" value="Unassembled WGS sequence"/>
</dbReference>
<keyword evidence="4" id="KW-1185">Reference proteome</keyword>
<dbReference type="PANTHER" id="PTHR10219">
    <property type="entry name" value="GLYCOLIPID TRANSFER PROTEIN-RELATED"/>
    <property type="match status" value="1"/>
</dbReference>
<sequence>MEGNLFSRALEALKHVKTEEGNTLTKPFLDLCKLLLPLIDSFGSSMSCIKDDVVHNIMKLEAKYGSNPTTYTDLYTMTKEEVHSKTARSTSSCTYALVWLNRAMDFMIQLLSNLLEHPEWTMTQACTDSYKKTLKKWHGWMAVSTFKVLIKLAPERNKFMDSIGMSSQVNVEIDKLCKTFAPVLEDNHKFLASVGVDDLKAP</sequence>
<dbReference type="GO" id="GO:0016020">
    <property type="term" value="C:membrane"/>
    <property type="evidence" value="ECO:0007669"/>
    <property type="project" value="TreeGrafter"/>
</dbReference>
<evidence type="ECO:0000313" key="3">
    <source>
        <dbReference type="EMBL" id="KAK9733764.1"/>
    </source>
</evidence>
<feature type="domain" description="Glycolipid transfer protein" evidence="2">
    <location>
        <begin position="25"/>
        <end position="164"/>
    </location>
</feature>
<keyword evidence="1" id="KW-0813">Transport</keyword>
<dbReference type="GO" id="GO:1902388">
    <property type="term" value="F:ceramide 1-phosphate transfer activity"/>
    <property type="evidence" value="ECO:0007669"/>
    <property type="project" value="TreeGrafter"/>
</dbReference>
<dbReference type="GO" id="GO:0005829">
    <property type="term" value="C:cytosol"/>
    <property type="evidence" value="ECO:0007669"/>
    <property type="project" value="TreeGrafter"/>
</dbReference>
<dbReference type="PANTHER" id="PTHR10219:SF25">
    <property type="entry name" value="PLECKSTRIN HOMOLOGY DOMAIN-CONTAINING FAMILY A MEMBER 8"/>
    <property type="match status" value="1"/>
</dbReference>
<dbReference type="SUPFAM" id="SSF110004">
    <property type="entry name" value="Glycolipid transfer protein, GLTP"/>
    <property type="match status" value="1"/>
</dbReference>
<evidence type="ECO:0000256" key="1">
    <source>
        <dbReference type="ARBA" id="ARBA00022448"/>
    </source>
</evidence>